<organism evidence="1 2">
    <name type="scientific">Macrosiphum euphorbiae</name>
    <name type="common">potato aphid</name>
    <dbReference type="NCBI Taxonomy" id="13131"/>
    <lineage>
        <taxon>Eukaryota</taxon>
        <taxon>Metazoa</taxon>
        <taxon>Ecdysozoa</taxon>
        <taxon>Arthropoda</taxon>
        <taxon>Hexapoda</taxon>
        <taxon>Insecta</taxon>
        <taxon>Pterygota</taxon>
        <taxon>Neoptera</taxon>
        <taxon>Paraneoptera</taxon>
        <taxon>Hemiptera</taxon>
        <taxon>Sternorrhyncha</taxon>
        <taxon>Aphidomorpha</taxon>
        <taxon>Aphidoidea</taxon>
        <taxon>Aphididae</taxon>
        <taxon>Macrosiphini</taxon>
        <taxon>Macrosiphum</taxon>
    </lineage>
</organism>
<sequence length="77" mass="8993">MFEWTGSTEKLADKTINRQQTTTNSVLQLNTEQSSLLQFFRVWSLGGSVRITTETEWKIGDTDFRKVNRCILSFEWS</sequence>
<protein>
    <submittedName>
        <fullName evidence="1">Uncharacterized protein</fullName>
    </submittedName>
</protein>
<proteinExistence type="predicted"/>
<name>A0AAV0VK85_9HEMI</name>
<gene>
    <name evidence="1" type="ORF">MEUPH1_LOCUS1760</name>
</gene>
<dbReference type="EMBL" id="CARXXK010000001">
    <property type="protein sequence ID" value="CAI6344648.1"/>
    <property type="molecule type" value="Genomic_DNA"/>
</dbReference>
<comment type="caution">
    <text evidence="1">The sequence shown here is derived from an EMBL/GenBank/DDBJ whole genome shotgun (WGS) entry which is preliminary data.</text>
</comment>
<evidence type="ECO:0000313" key="2">
    <source>
        <dbReference type="Proteomes" id="UP001160148"/>
    </source>
</evidence>
<reference evidence="1 2" key="1">
    <citation type="submission" date="2023-01" db="EMBL/GenBank/DDBJ databases">
        <authorList>
            <person name="Whitehead M."/>
        </authorList>
    </citation>
    <scope>NUCLEOTIDE SEQUENCE [LARGE SCALE GENOMIC DNA]</scope>
</reference>
<dbReference type="AlphaFoldDB" id="A0AAV0VK85"/>
<dbReference type="Proteomes" id="UP001160148">
    <property type="component" value="Unassembled WGS sequence"/>
</dbReference>
<keyword evidence="2" id="KW-1185">Reference proteome</keyword>
<accession>A0AAV0VK85</accession>
<evidence type="ECO:0000313" key="1">
    <source>
        <dbReference type="EMBL" id="CAI6344648.1"/>
    </source>
</evidence>